<keyword evidence="6" id="KW-1185">Reference proteome</keyword>
<dbReference type="GO" id="GO:0016651">
    <property type="term" value="F:oxidoreductase activity, acting on NAD(P)H"/>
    <property type="evidence" value="ECO:0007669"/>
    <property type="project" value="InterPro"/>
</dbReference>
<organism evidence="5 6">
    <name type="scientific">Aspergillus terreus</name>
    <dbReference type="NCBI Taxonomy" id="33178"/>
    <lineage>
        <taxon>Eukaryota</taxon>
        <taxon>Fungi</taxon>
        <taxon>Dikarya</taxon>
        <taxon>Ascomycota</taxon>
        <taxon>Pezizomycotina</taxon>
        <taxon>Eurotiomycetes</taxon>
        <taxon>Eurotiomycetidae</taxon>
        <taxon>Eurotiales</taxon>
        <taxon>Aspergillaceae</taxon>
        <taxon>Aspergillus</taxon>
        <taxon>Aspergillus subgen. Circumdati</taxon>
    </lineage>
</organism>
<reference evidence="5 6" key="1">
    <citation type="submission" date="2020-01" db="EMBL/GenBank/DDBJ databases">
        <title>Aspergillus terreus IFO 6365 whole genome shotgun sequence.</title>
        <authorList>
            <person name="Kanamasa S."/>
            <person name="Takahashi H."/>
        </authorList>
    </citation>
    <scope>NUCLEOTIDE SEQUENCE [LARGE SCALE GENOMIC DNA]</scope>
    <source>
        <strain evidence="5 6">IFO 6365</strain>
    </source>
</reference>
<name>A0A5M3YSJ6_ASPTE</name>
<keyword evidence="4" id="KW-0560">Oxidoreductase</keyword>
<dbReference type="Gene3D" id="3.90.180.10">
    <property type="entry name" value="Medium-chain alcohol dehydrogenases, catalytic domain"/>
    <property type="match status" value="1"/>
</dbReference>
<dbReference type="Proteomes" id="UP000452235">
    <property type="component" value="Unassembled WGS sequence"/>
</dbReference>
<dbReference type="Pfam" id="PF00107">
    <property type="entry name" value="ADH_zinc_N"/>
    <property type="match status" value="1"/>
</dbReference>
<dbReference type="Pfam" id="PF08240">
    <property type="entry name" value="ADH_N"/>
    <property type="match status" value="1"/>
</dbReference>
<dbReference type="PANTHER" id="PTHR45348">
    <property type="entry name" value="HYPOTHETICAL OXIDOREDUCTASE (EUROFUNG)"/>
    <property type="match status" value="1"/>
</dbReference>
<comment type="similarity">
    <text evidence="1">Belongs to the zinc-containing alcohol dehydrogenase family.</text>
</comment>
<dbReference type="InterPro" id="IPR036291">
    <property type="entry name" value="NAD(P)-bd_dom_sf"/>
</dbReference>
<evidence type="ECO:0000313" key="6">
    <source>
        <dbReference type="Proteomes" id="UP000452235"/>
    </source>
</evidence>
<dbReference type="GO" id="GO:0000166">
    <property type="term" value="F:nucleotide binding"/>
    <property type="evidence" value="ECO:0007669"/>
    <property type="project" value="UniProtKB-KW"/>
</dbReference>
<keyword evidence="3" id="KW-0521">NADP</keyword>
<dbReference type="InterPro" id="IPR013149">
    <property type="entry name" value="ADH-like_C"/>
</dbReference>
<dbReference type="EMBL" id="BLJY01000004">
    <property type="protein sequence ID" value="GFF15206.1"/>
    <property type="molecule type" value="Genomic_DNA"/>
</dbReference>
<keyword evidence="2" id="KW-0547">Nucleotide-binding</keyword>
<dbReference type="AlphaFoldDB" id="A0A5M3YSJ6"/>
<dbReference type="InterPro" id="IPR020843">
    <property type="entry name" value="ER"/>
</dbReference>
<evidence type="ECO:0000256" key="1">
    <source>
        <dbReference type="ARBA" id="ARBA00008072"/>
    </source>
</evidence>
<comment type="caution">
    <text evidence="5">The sequence shown here is derived from an EMBL/GenBank/DDBJ whole genome shotgun (WGS) entry which is preliminary data.</text>
</comment>
<dbReference type="Gene3D" id="3.40.50.720">
    <property type="entry name" value="NAD(P)-binding Rossmann-like Domain"/>
    <property type="match status" value="1"/>
</dbReference>
<dbReference type="VEuPathDB" id="FungiDB:ATEG_08661"/>
<dbReference type="InterPro" id="IPR013154">
    <property type="entry name" value="ADH-like_N"/>
</dbReference>
<proteinExistence type="inferred from homology"/>
<protein>
    <submittedName>
        <fullName evidence="5">Zinc-binding oxidoreductase CipB</fullName>
    </submittedName>
</protein>
<evidence type="ECO:0000256" key="2">
    <source>
        <dbReference type="ARBA" id="ARBA00022741"/>
    </source>
</evidence>
<evidence type="ECO:0000256" key="4">
    <source>
        <dbReference type="ARBA" id="ARBA00023002"/>
    </source>
</evidence>
<dbReference type="SUPFAM" id="SSF51735">
    <property type="entry name" value="NAD(P)-binding Rossmann-fold domains"/>
    <property type="match status" value="1"/>
</dbReference>
<evidence type="ECO:0000313" key="5">
    <source>
        <dbReference type="EMBL" id="GFF15206.1"/>
    </source>
</evidence>
<gene>
    <name evidence="5" type="ORF">ATEIFO6365_0004032500</name>
</gene>
<dbReference type="SMART" id="SM00829">
    <property type="entry name" value="PKS_ER"/>
    <property type="match status" value="1"/>
</dbReference>
<dbReference type="InterPro" id="IPR047122">
    <property type="entry name" value="Trans-enoyl_RdTase-like"/>
</dbReference>
<evidence type="ECO:0000256" key="3">
    <source>
        <dbReference type="ARBA" id="ARBA00022857"/>
    </source>
</evidence>
<dbReference type="InterPro" id="IPR011032">
    <property type="entry name" value="GroES-like_sf"/>
</dbReference>
<dbReference type="CDD" id="cd08249">
    <property type="entry name" value="enoyl_reductase_like"/>
    <property type="match status" value="1"/>
</dbReference>
<accession>A0A5M3YSJ6</accession>
<dbReference type="PANTHER" id="PTHR45348:SF2">
    <property type="entry name" value="ZINC-TYPE ALCOHOL DEHYDROGENASE-LIKE PROTEIN C2E1P3.01"/>
    <property type="match status" value="1"/>
</dbReference>
<sequence length="330" mass="34722">MADNQAVVLQGLKAYPFTIEKATKPQPGPGQLVIKNAAVAINPADWKIQSEGGWPNKYPLVLGFDASGIVEDVGPDVTRFKKGQRVIAHCSTLLTLDPAYGAFQLYPLVHEAQVAAIPDSLPFEQGVVLPLGISTAASGLYPEDCLNLPLPAVDGAKKTGQTLLVWGGASSMGATTIQLAVASGLTVVTTASPRNHDFVLSLGADAAFDYRSTSVVEDLANALAGTEFVGVYDAISEEPSFNAISAILDRLNSTVKVISVLPFHATSLVQDANRDIGEWVWGTYVPQALAKGTLKPKPDPCIVGTGLKDIQHGVDLLKKGVSAQKLVVTL</sequence>
<dbReference type="SUPFAM" id="SSF50129">
    <property type="entry name" value="GroES-like"/>
    <property type="match status" value="1"/>
</dbReference>
<dbReference type="OrthoDB" id="48317at2759"/>